<dbReference type="InterPro" id="IPR050832">
    <property type="entry name" value="Bact_Acetyltransf"/>
</dbReference>
<proteinExistence type="predicted"/>
<gene>
    <name evidence="4" type="ORF">SK069_00565</name>
</gene>
<keyword evidence="5" id="KW-1185">Reference proteome</keyword>
<organism evidence="4 5">
    <name type="scientific">Patulibacter brassicae</name>
    <dbReference type="NCBI Taxonomy" id="1705717"/>
    <lineage>
        <taxon>Bacteria</taxon>
        <taxon>Bacillati</taxon>
        <taxon>Actinomycetota</taxon>
        <taxon>Thermoleophilia</taxon>
        <taxon>Solirubrobacterales</taxon>
        <taxon>Patulibacteraceae</taxon>
        <taxon>Patulibacter</taxon>
    </lineage>
</organism>
<dbReference type="Pfam" id="PF00583">
    <property type="entry name" value="Acetyltransf_1"/>
    <property type="match status" value="1"/>
</dbReference>
<keyword evidence="2" id="KW-0012">Acyltransferase</keyword>
<feature type="domain" description="N-acetyltransferase" evidence="3">
    <location>
        <begin position="3"/>
        <end position="175"/>
    </location>
</feature>
<dbReference type="SUPFAM" id="SSF55729">
    <property type="entry name" value="Acyl-CoA N-acyltransferases (Nat)"/>
    <property type="match status" value="1"/>
</dbReference>
<evidence type="ECO:0000256" key="2">
    <source>
        <dbReference type="ARBA" id="ARBA00023315"/>
    </source>
</evidence>
<evidence type="ECO:0000313" key="4">
    <source>
        <dbReference type="EMBL" id="MDX8150070.1"/>
    </source>
</evidence>
<evidence type="ECO:0000259" key="3">
    <source>
        <dbReference type="PROSITE" id="PS51186"/>
    </source>
</evidence>
<reference evidence="4 5" key="1">
    <citation type="submission" date="2023-11" db="EMBL/GenBank/DDBJ databases">
        <authorList>
            <person name="Xu M."/>
            <person name="Jiang T."/>
        </authorList>
    </citation>
    <scope>NUCLEOTIDE SEQUENCE [LARGE SCALE GENOMIC DNA]</scope>
    <source>
        <strain evidence="4 5">SD</strain>
    </source>
</reference>
<dbReference type="PANTHER" id="PTHR43877">
    <property type="entry name" value="AMINOALKYLPHOSPHONATE N-ACETYLTRANSFERASE-RELATED-RELATED"/>
    <property type="match status" value="1"/>
</dbReference>
<dbReference type="EMBL" id="JAXAVX010000001">
    <property type="protein sequence ID" value="MDX8150070.1"/>
    <property type="molecule type" value="Genomic_DNA"/>
</dbReference>
<comment type="caution">
    <text evidence="4">The sequence shown here is derived from an EMBL/GenBank/DDBJ whole genome shotgun (WGS) entry which is preliminary data.</text>
</comment>
<dbReference type="PROSITE" id="PS51186">
    <property type="entry name" value="GNAT"/>
    <property type="match status" value="1"/>
</dbReference>
<evidence type="ECO:0000313" key="5">
    <source>
        <dbReference type="Proteomes" id="UP001277761"/>
    </source>
</evidence>
<dbReference type="Gene3D" id="3.40.630.30">
    <property type="match status" value="1"/>
</dbReference>
<dbReference type="CDD" id="cd04301">
    <property type="entry name" value="NAT_SF"/>
    <property type="match status" value="1"/>
</dbReference>
<evidence type="ECO:0000256" key="1">
    <source>
        <dbReference type="ARBA" id="ARBA00022679"/>
    </source>
</evidence>
<dbReference type="Proteomes" id="UP001277761">
    <property type="component" value="Unassembled WGS sequence"/>
</dbReference>
<dbReference type="InterPro" id="IPR000182">
    <property type="entry name" value="GNAT_dom"/>
</dbReference>
<keyword evidence="1" id="KW-0808">Transferase</keyword>
<dbReference type="RefSeq" id="WP_319952223.1">
    <property type="nucleotide sequence ID" value="NZ_JAXAVX010000001.1"/>
</dbReference>
<protein>
    <submittedName>
        <fullName evidence="4">GNAT family N-acetyltransferase</fullName>
    </submittedName>
</protein>
<dbReference type="InterPro" id="IPR016181">
    <property type="entry name" value="Acyl_CoA_acyltransferase"/>
</dbReference>
<accession>A0ABU4VE74</accession>
<sequence>MAVVLEPAGPSDAAALAEIQVAAWLRAYQDVLDPLELAERTDVEARREAWATALRTPATGEATVVARLGPRAVGLCVVREAGTEPDLPGVPELRALYVHPVAQGAGVGGALHDDALRRLAGARAVEATLRVFSANWAARRFWAGRGWSQDQGAPPLETAGVATERWRRPLGPVSA</sequence>
<name>A0ABU4VE74_9ACTN</name>